<protein>
    <submittedName>
        <fullName evidence="2">Uncharacterized protein</fullName>
    </submittedName>
</protein>
<name>A0A6A3M2C2_9STRA</name>
<comment type="caution">
    <text evidence="2">The sequence shown here is derived from an EMBL/GenBank/DDBJ whole genome shotgun (WGS) entry which is preliminary data.</text>
</comment>
<evidence type="ECO:0000256" key="1">
    <source>
        <dbReference type="SAM" id="MobiDB-lite"/>
    </source>
</evidence>
<feature type="compositionally biased region" description="Basic residues" evidence="1">
    <location>
        <begin position="1"/>
        <end position="13"/>
    </location>
</feature>
<evidence type="ECO:0000313" key="3">
    <source>
        <dbReference type="EMBL" id="KAE9128576.1"/>
    </source>
</evidence>
<evidence type="ECO:0000313" key="2">
    <source>
        <dbReference type="EMBL" id="KAE9022534.1"/>
    </source>
</evidence>
<evidence type="ECO:0000313" key="7">
    <source>
        <dbReference type="Proteomes" id="UP000488956"/>
    </source>
</evidence>
<dbReference type="Proteomes" id="UP000476176">
    <property type="component" value="Unassembled WGS sequence"/>
</dbReference>
<reference evidence="5 6" key="1">
    <citation type="submission" date="2018-09" db="EMBL/GenBank/DDBJ databases">
        <title>Genomic investigation of the strawberry pathogen Phytophthora fragariae indicates pathogenicity is determined by transcriptional variation in three key races.</title>
        <authorList>
            <person name="Adams T.M."/>
            <person name="Armitage A.D."/>
            <person name="Sobczyk M.K."/>
            <person name="Bates H.J."/>
            <person name="Dunwell J.M."/>
            <person name="Nellist C.F."/>
            <person name="Harrison R.J."/>
        </authorList>
    </citation>
    <scope>NUCLEOTIDE SEQUENCE [LARGE SCALE GENOMIC DNA]</scope>
    <source>
        <strain evidence="4 6">BC-23</strain>
        <strain evidence="3 7">ONT-3</strain>
        <strain evidence="2 5">SCRP245</strain>
    </source>
</reference>
<feature type="region of interest" description="Disordered" evidence="1">
    <location>
        <begin position="1"/>
        <end position="27"/>
    </location>
</feature>
<dbReference type="EMBL" id="QXFW01000160">
    <property type="protein sequence ID" value="KAE9022534.1"/>
    <property type="molecule type" value="Genomic_DNA"/>
</dbReference>
<accession>A0A6A3M2C2</accession>
<evidence type="ECO:0000313" key="4">
    <source>
        <dbReference type="EMBL" id="KAE9244774.1"/>
    </source>
</evidence>
<proteinExistence type="predicted"/>
<sequence length="72" mass="8442">MSTPHHRHRHWPPQRHPPDWEQMNTSTRRKRCHVTPQPFAAKTMAVTAKPVPRSTVWDLLARKARGDEDLSL</sequence>
<evidence type="ECO:0000313" key="5">
    <source>
        <dbReference type="Proteomes" id="UP000460718"/>
    </source>
</evidence>
<dbReference type="EMBL" id="QXFX01000155">
    <property type="protein sequence ID" value="KAE9128576.1"/>
    <property type="molecule type" value="Genomic_DNA"/>
</dbReference>
<gene>
    <name evidence="4" type="ORF">PF004_g5531</name>
    <name evidence="3" type="ORF">PF010_g4444</name>
    <name evidence="2" type="ORF">PF011_g4418</name>
</gene>
<dbReference type="EMBL" id="QXGC01000209">
    <property type="protein sequence ID" value="KAE9244774.1"/>
    <property type="molecule type" value="Genomic_DNA"/>
</dbReference>
<organism evidence="2 5">
    <name type="scientific">Phytophthora fragariae</name>
    <dbReference type="NCBI Taxonomy" id="53985"/>
    <lineage>
        <taxon>Eukaryota</taxon>
        <taxon>Sar</taxon>
        <taxon>Stramenopiles</taxon>
        <taxon>Oomycota</taxon>
        <taxon>Peronosporomycetes</taxon>
        <taxon>Peronosporales</taxon>
        <taxon>Peronosporaceae</taxon>
        <taxon>Phytophthora</taxon>
    </lineage>
</organism>
<dbReference type="Proteomes" id="UP000488956">
    <property type="component" value="Unassembled WGS sequence"/>
</dbReference>
<dbReference type="Proteomes" id="UP000460718">
    <property type="component" value="Unassembled WGS sequence"/>
</dbReference>
<evidence type="ECO:0000313" key="6">
    <source>
        <dbReference type="Proteomes" id="UP000476176"/>
    </source>
</evidence>
<dbReference type="AlphaFoldDB" id="A0A6A3M2C2"/>